<organism evidence="6 7">
    <name type="scientific">Cloeon dipterum</name>
    <dbReference type="NCBI Taxonomy" id="197152"/>
    <lineage>
        <taxon>Eukaryota</taxon>
        <taxon>Metazoa</taxon>
        <taxon>Ecdysozoa</taxon>
        <taxon>Arthropoda</taxon>
        <taxon>Hexapoda</taxon>
        <taxon>Insecta</taxon>
        <taxon>Pterygota</taxon>
        <taxon>Palaeoptera</taxon>
        <taxon>Ephemeroptera</taxon>
        <taxon>Pisciforma</taxon>
        <taxon>Baetidae</taxon>
        <taxon>Cloeon</taxon>
    </lineage>
</organism>
<name>A0A8S1DM62_9INSE</name>
<dbReference type="GO" id="GO:0005576">
    <property type="term" value="C:extracellular region"/>
    <property type="evidence" value="ECO:0007669"/>
    <property type="project" value="UniProtKB-SubCell"/>
</dbReference>
<comment type="caution">
    <text evidence="6">The sequence shown here is derived from an EMBL/GenBank/DDBJ whole genome shotgun (WGS) entry which is preliminary data.</text>
</comment>
<dbReference type="InterPro" id="IPR011042">
    <property type="entry name" value="6-blade_b-propeller_TolB-like"/>
</dbReference>
<dbReference type="Proteomes" id="UP000494165">
    <property type="component" value="Unassembled WGS sequence"/>
</dbReference>
<reference evidence="6 7" key="1">
    <citation type="submission" date="2020-04" db="EMBL/GenBank/DDBJ databases">
        <authorList>
            <person name="Alioto T."/>
            <person name="Alioto T."/>
            <person name="Gomez Garrido J."/>
        </authorList>
    </citation>
    <scope>NUCLEOTIDE SEQUENCE [LARGE SCALE GENOMIC DNA]</scope>
</reference>
<dbReference type="InterPro" id="IPR017996">
    <property type="entry name" value="MRJP/yellow-related"/>
</dbReference>
<keyword evidence="4" id="KW-1133">Transmembrane helix</keyword>
<comment type="similarity">
    <text evidence="2">Belongs to the major royal jelly protein family.</text>
</comment>
<keyword evidence="4" id="KW-0812">Transmembrane</keyword>
<dbReference type="Gene3D" id="2.120.10.30">
    <property type="entry name" value="TolB, C-terminal domain"/>
    <property type="match status" value="1"/>
</dbReference>
<keyword evidence="3" id="KW-0964">Secreted</keyword>
<keyword evidence="4" id="KW-0472">Membrane</keyword>
<sequence>MNPCFCVIFLLRLSFATAVNFTQVFAWNEWAFERPSKAIKTQAQRQESFNQENIQPRYMAVYGSRIFLSLQKFDDIPETLVSLRTSSASTSSPKLSPFPSLAMNKWKDCNKIQAAKGLEVDAIGRLWVLDDGSDSCNAKLWTIHLANNDHTKLSVRFPFKKPMHDLVLEETPDGTFAYISMMGERNIVVFSLEKSQCWIVDTPGVHVLSIALSPREEPRQLYLGKSKSNELYSISVAALRNGTRTANPKLIGKWTANNSYRMLMDNRGTMYTAFLSPNYIQSWNSSQPFQEQRFFEVGRQIAIWPFTFALDSSGNFWMTVFHYKADKPKCRLLRAAVGVKPYYITDSTTKGVSTVTTNCTSCIKGGSVAGKRQTDESTNYALIGSVALFLVLSFIISPWLCLRMRNMRNSNEQETEMPTFPNPVSPEMVHEEIENDLYGVVTAPPPRPWL</sequence>
<dbReference type="Pfam" id="PF03022">
    <property type="entry name" value="MRJP"/>
    <property type="match status" value="2"/>
</dbReference>
<evidence type="ECO:0000256" key="3">
    <source>
        <dbReference type="ARBA" id="ARBA00022525"/>
    </source>
</evidence>
<keyword evidence="7" id="KW-1185">Reference proteome</keyword>
<accession>A0A8S1DM62</accession>
<evidence type="ECO:0000256" key="5">
    <source>
        <dbReference type="SAM" id="SignalP"/>
    </source>
</evidence>
<dbReference type="PANTHER" id="PTHR10009">
    <property type="entry name" value="PROTEIN YELLOW-RELATED"/>
    <property type="match status" value="1"/>
</dbReference>
<dbReference type="EMBL" id="CADEPI010000258">
    <property type="protein sequence ID" value="CAB3382135.1"/>
    <property type="molecule type" value="Genomic_DNA"/>
</dbReference>
<gene>
    <name evidence="6" type="ORF">CLODIP_2_CD09820</name>
</gene>
<evidence type="ECO:0000313" key="6">
    <source>
        <dbReference type="EMBL" id="CAB3382135.1"/>
    </source>
</evidence>
<keyword evidence="5" id="KW-0732">Signal</keyword>
<dbReference type="OrthoDB" id="9977471at2759"/>
<dbReference type="SUPFAM" id="SSF101898">
    <property type="entry name" value="NHL repeat"/>
    <property type="match status" value="1"/>
</dbReference>
<evidence type="ECO:0008006" key="8">
    <source>
        <dbReference type="Google" id="ProtNLM"/>
    </source>
</evidence>
<feature type="chain" id="PRO_5035825840" description="Bee-milk protein" evidence="5">
    <location>
        <begin position="19"/>
        <end position="450"/>
    </location>
</feature>
<proteinExistence type="inferred from homology"/>
<feature type="transmembrane region" description="Helical" evidence="4">
    <location>
        <begin position="380"/>
        <end position="402"/>
    </location>
</feature>
<evidence type="ECO:0000256" key="2">
    <source>
        <dbReference type="ARBA" id="ARBA00009127"/>
    </source>
</evidence>
<evidence type="ECO:0000313" key="7">
    <source>
        <dbReference type="Proteomes" id="UP000494165"/>
    </source>
</evidence>
<evidence type="ECO:0000256" key="4">
    <source>
        <dbReference type="SAM" id="Phobius"/>
    </source>
</evidence>
<protein>
    <recommendedName>
        <fullName evidence="8">Bee-milk protein</fullName>
    </recommendedName>
</protein>
<evidence type="ECO:0000256" key="1">
    <source>
        <dbReference type="ARBA" id="ARBA00004613"/>
    </source>
</evidence>
<dbReference type="AlphaFoldDB" id="A0A8S1DM62"/>
<comment type="subcellular location">
    <subcellularLocation>
        <location evidence="1">Secreted</location>
    </subcellularLocation>
</comment>
<feature type="signal peptide" evidence="5">
    <location>
        <begin position="1"/>
        <end position="18"/>
    </location>
</feature>
<dbReference type="PANTHER" id="PTHR10009:SF18">
    <property type="entry name" value="PROTEIN YELLOW-LIKE PROTEIN"/>
    <property type="match status" value="1"/>
</dbReference>